<reference evidence="11" key="2">
    <citation type="submission" date="2025-08" db="UniProtKB">
        <authorList>
            <consortium name="Ensembl"/>
        </authorList>
    </citation>
    <scope>IDENTIFICATION</scope>
</reference>
<dbReference type="Pfam" id="PF00643">
    <property type="entry name" value="zf-B_box"/>
    <property type="match status" value="1"/>
</dbReference>
<evidence type="ECO:0000259" key="8">
    <source>
        <dbReference type="PROSITE" id="PS50089"/>
    </source>
</evidence>
<feature type="domain" description="RING-type" evidence="8">
    <location>
        <begin position="15"/>
        <end position="55"/>
    </location>
</feature>
<dbReference type="Ensembl" id="ENSHHUT00000007746.1">
    <property type="protein sequence ID" value="ENSHHUP00000007519.1"/>
    <property type="gene ID" value="ENSHHUG00000004634.1"/>
</dbReference>
<dbReference type="InterPro" id="IPR013320">
    <property type="entry name" value="ConA-like_dom_sf"/>
</dbReference>
<dbReference type="InterPro" id="IPR003877">
    <property type="entry name" value="SPRY_dom"/>
</dbReference>
<evidence type="ECO:0000256" key="6">
    <source>
        <dbReference type="PROSITE-ProRule" id="PRU00024"/>
    </source>
</evidence>
<dbReference type="GO" id="GO:0045087">
    <property type="term" value="P:innate immune response"/>
    <property type="evidence" value="ECO:0007669"/>
    <property type="project" value="UniProtKB-KW"/>
</dbReference>
<keyword evidence="1" id="KW-0399">Innate immunity</keyword>
<dbReference type="Pfam" id="PF00622">
    <property type="entry name" value="SPRY"/>
    <property type="match status" value="1"/>
</dbReference>
<dbReference type="SUPFAM" id="SSF57850">
    <property type="entry name" value="RING/U-box"/>
    <property type="match status" value="1"/>
</dbReference>
<dbReference type="Gene3D" id="4.10.830.40">
    <property type="match status" value="1"/>
</dbReference>
<evidence type="ECO:0000256" key="4">
    <source>
        <dbReference type="ARBA" id="ARBA00022833"/>
    </source>
</evidence>
<dbReference type="SMART" id="SM00184">
    <property type="entry name" value="RING"/>
    <property type="match status" value="1"/>
</dbReference>
<dbReference type="CDD" id="cd19769">
    <property type="entry name" value="Bbox2_TRIM16-like"/>
    <property type="match status" value="1"/>
</dbReference>
<evidence type="ECO:0000259" key="9">
    <source>
        <dbReference type="PROSITE" id="PS50119"/>
    </source>
</evidence>
<dbReference type="PANTHER" id="PTHR25465">
    <property type="entry name" value="B-BOX DOMAIN CONTAINING"/>
    <property type="match status" value="1"/>
</dbReference>
<dbReference type="SMART" id="SM00336">
    <property type="entry name" value="BBOX"/>
    <property type="match status" value="1"/>
</dbReference>
<dbReference type="SMART" id="SM00449">
    <property type="entry name" value="SPRY"/>
    <property type="match status" value="1"/>
</dbReference>
<dbReference type="Gene3D" id="3.30.160.60">
    <property type="entry name" value="Classic Zinc Finger"/>
    <property type="match status" value="1"/>
</dbReference>
<reference evidence="12" key="1">
    <citation type="submission" date="2018-06" db="EMBL/GenBank/DDBJ databases">
        <title>Genome assembly of Danube salmon.</title>
        <authorList>
            <person name="Macqueen D.J."/>
            <person name="Gundappa M.K."/>
        </authorList>
    </citation>
    <scope>NUCLEOTIDE SEQUENCE [LARGE SCALE GENOMIC DNA]</scope>
</reference>
<dbReference type="Pfam" id="PF25600">
    <property type="entry name" value="TRIM_CC"/>
    <property type="match status" value="1"/>
</dbReference>
<keyword evidence="5" id="KW-0391">Immunity</keyword>
<dbReference type="Pfam" id="PF13765">
    <property type="entry name" value="PRY"/>
    <property type="match status" value="1"/>
</dbReference>
<dbReference type="SUPFAM" id="SSF49899">
    <property type="entry name" value="Concanavalin A-like lectins/glucanases"/>
    <property type="match status" value="1"/>
</dbReference>
<dbReference type="SUPFAM" id="SSF57845">
    <property type="entry name" value="B-box zinc-binding domain"/>
    <property type="match status" value="1"/>
</dbReference>
<evidence type="ECO:0000256" key="5">
    <source>
        <dbReference type="ARBA" id="ARBA00022859"/>
    </source>
</evidence>
<evidence type="ECO:0000256" key="7">
    <source>
        <dbReference type="SAM" id="Coils"/>
    </source>
</evidence>
<accession>A0A4W5K691</accession>
<evidence type="ECO:0000313" key="11">
    <source>
        <dbReference type="Ensembl" id="ENSHHUP00000007519.1"/>
    </source>
</evidence>
<dbReference type="CDD" id="cd13733">
    <property type="entry name" value="SPRY_PRY_C-I_1"/>
    <property type="match status" value="1"/>
</dbReference>
<dbReference type="InterPro" id="IPR001870">
    <property type="entry name" value="B30.2/SPRY"/>
</dbReference>
<evidence type="ECO:0000313" key="12">
    <source>
        <dbReference type="Proteomes" id="UP000314982"/>
    </source>
</evidence>
<dbReference type="InterPro" id="IPR027370">
    <property type="entry name" value="Znf-RING_euk"/>
</dbReference>
<dbReference type="InterPro" id="IPR043136">
    <property type="entry name" value="B30.2/SPRY_sf"/>
</dbReference>
<dbReference type="AlphaFoldDB" id="A0A4W5K691"/>
<dbReference type="InterPro" id="IPR017907">
    <property type="entry name" value="Znf_RING_CS"/>
</dbReference>
<dbReference type="InterPro" id="IPR013083">
    <property type="entry name" value="Znf_RING/FYVE/PHD"/>
</dbReference>
<name>A0A4W5K691_9TELE</name>
<evidence type="ECO:0000256" key="2">
    <source>
        <dbReference type="ARBA" id="ARBA00022723"/>
    </source>
</evidence>
<dbReference type="Gene3D" id="3.30.40.10">
    <property type="entry name" value="Zinc/RING finger domain, C3HC4 (zinc finger)"/>
    <property type="match status" value="1"/>
</dbReference>
<evidence type="ECO:0000256" key="3">
    <source>
        <dbReference type="ARBA" id="ARBA00022771"/>
    </source>
</evidence>
<dbReference type="STRING" id="62062.ENSHHUP00000007519"/>
<keyword evidence="7" id="KW-0175">Coiled coil</keyword>
<dbReference type="PROSITE" id="PS00518">
    <property type="entry name" value="ZF_RING_1"/>
    <property type="match status" value="1"/>
</dbReference>
<feature type="domain" description="B30.2/SPRY" evidence="10">
    <location>
        <begin position="341"/>
        <end position="536"/>
    </location>
</feature>
<dbReference type="PRINTS" id="PR01407">
    <property type="entry name" value="BUTYPHLNCDUF"/>
</dbReference>
<dbReference type="Proteomes" id="UP000314982">
    <property type="component" value="Unassembled WGS sequence"/>
</dbReference>
<dbReference type="PROSITE" id="PS50119">
    <property type="entry name" value="ZF_BBOX"/>
    <property type="match status" value="1"/>
</dbReference>
<keyword evidence="4" id="KW-0862">Zinc</keyword>
<dbReference type="InterPro" id="IPR006574">
    <property type="entry name" value="PRY"/>
</dbReference>
<feature type="coiled-coil region" evidence="7">
    <location>
        <begin position="251"/>
        <end position="289"/>
    </location>
</feature>
<organism evidence="11 12">
    <name type="scientific">Hucho hucho</name>
    <name type="common">huchen</name>
    <dbReference type="NCBI Taxonomy" id="62062"/>
    <lineage>
        <taxon>Eukaryota</taxon>
        <taxon>Metazoa</taxon>
        <taxon>Chordata</taxon>
        <taxon>Craniata</taxon>
        <taxon>Vertebrata</taxon>
        <taxon>Euteleostomi</taxon>
        <taxon>Actinopterygii</taxon>
        <taxon>Neopterygii</taxon>
        <taxon>Teleostei</taxon>
        <taxon>Protacanthopterygii</taxon>
        <taxon>Salmoniformes</taxon>
        <taxon>Salmonidae</taxon>
        <taxon>Salmoninae</taxon>
        <taxon>Hucho</taxon>
    </lineage>
</organism>
<dbReference type="InterPro" id="IPR051051">
    <property type="entry name" value="E3_ubiq-ligase_TRIM/RNF"/>
</dbReference>
<dbReference type="PANTHER" id="PTHR25465:SF32">
    <property type="entry name" value="BLOODTHIRSTY-RELATED GENE FAMILY, MEMBER 16 ISOFORM X1-RELATED"/>
    <property type="match status" value="1"/>
</dbReference>
<reference evidence="11" key="3">
    <citation type="submission" date="2025-09" db="UniProtKB">
        <authorList>
            <consortium name="Ensembl"/>
        </authorList>
    </citation>
    <scope>IDENTIFICATION</scope>
</reference>
<dbReference type="GO" id="GO:0005737">
    <property type="term" value="C:cytoplasm"/>
    <property type="evidence" value="ECO:0007669"/>
    <property type="project" value="UniProtKB-ARBA"/>
</dbReference>
<dbReference type="InterPro" id="IPR000315">
    <property type="entry name" value="Znf_B-box"/>
</dbReference>
<dbReference type="InterPro" id="IPR058030">
    <property type="entry name" value="TRIM8/14/16/25/29/45/65_CC"/>
</dbReference>
<keyword evidence="12" id="KW-1185">Reference proteome</keyword>
<dbReference type="Pfam" id="PF13445">
    <property type="entry name" value="zf-RING_UBOX"/>
    <property type="match status" value="1"/>
</dbReference>
<protein>
    <submittedName>
        <fullName evidence="11">Uncharacterized protein</fullName>
    </submittedName>
</protein>
<sequence length="540" mass="62386">MASLSSHLPEEQIQCSICLDVFTEPITTPCGHNFCKACISGYWNLTALCQCPMCKDMFFRRPELKINTTLRNVADHFKRMRDRDESPAEPGEVACDVCTGRKHKALKSCLECLTAFCETHLQPHNRVAGLKRHTLINPVENLQDRMCKKHDRLLELFCRTDQTCVCKFCTETDHKTHLTVPLEEECGQRKAKLGKTEAEVQQMIQERLQKVQEIKHSVKFSKRAAEREIADSMEVFTALVHCIERSQAELIEVVEEKLKAVQWQAEFLIEELEQEITELQRRCSELEQLSHTKDDLHLLQSSPPLCKLPPTRNWSQKSVHSQLCLGNVRRVVYQLEDSLHNEMEKLPDIKLKRMQQYAVDVTLDPDTAFPFLILGKKKRKQVRCGENRENLTKDPKRFQNSFSVLGKEGFSSGRFYYEVQVTGKTWWWLGVASESIDRKESLNLSSDGLWTVWLNGENEYGANNYYPVRLSLREKPQTVGVFVDYEKGQVSFYDVKAKSHIYSFYGCNFTEKLYPYFNPYLSCSGENSAPLVISPVNRTQ</sequence>
<dbReference type="PROSITE" id="PS50188">
    <property type="entry name" value="B302_SPRY"/>
    <property type="match status" value="1"/>
</dbReference>
<dbReference type="GO" id="GO:0008270">
    <property type="term" value="F:zinc ion binding"/>
    <property type="evidence" value="ECO:0007669"/>
    <property type="project" value="UniProtKB-KW"/>
</dbReference>
<dbReference type="SMART" id="SM00589">
    <property type="entry name" value="PRY"/>
    <property type="match status" value="1"/>
</dbReference>
<dbReference type="InterPro" id="IPR003879">
    <property type="entry name" value="Butyrophylin_SPRY"/>
</dbReference>
<keyword evidence="3 6" id="KW-0863">Zinc-finger</keyword>
<evidence type="ECO:0000256" key="1">
    <source>
        <dbReference type="ARBA" id="ARBA00022588"/>
    </source>
</evidence>
<proteinExistence type="predicted"/>
<dbReference type="FunFam" id="2.60.120.920:FF:000004">
    <property type="entry name" value="Butyrophilin subfamily 1 member A1"/>
    <property type="match status" value="1"/>
</dbReference>
<evidence type="ECO:0000259" key="10">
    <source>
        <dbReference type="PROSITE" id="PS50188"/>
    </source>
</evidence>
<feature type="domain" description="B box-type" evidence="9">
    <location>
        <begin position="142"/>
        <end position="182"/>
    </location>
</feature>
<dbReference type="Gene3D" id="2.60.120.920">
    <property type="match status" value="1"/>
</dbReference>
<dbReference type="InterPro" id="IPR001841">
    <property type="entry name" value="Znf_RING"/>
</dbReference>
<dbReference type="GeneTree" id="ENSGT01040000240385"/>
<dbReference type="PROSITE" id="PS50089">
    <property type="entry name" value="ZF_RING_2"/>
    <property type="match status" value="1"/>
</dbReference>
<keyword evidence="2" id="KW-0479">Metal-binding</keyword>